<evidence type="ECO:0000256" key="9">
    <source>
        <dbReference type="ARBA" id="ARBA00040106"/>
    </source>
</evidence>
<dbReference type="InterPro" id="IPR036179">
    <property type="entry name" value="Ig-like_dom_sf"/>
</dbReference>
<keyword evidence="7" id="KW-1015">Disulfide bond</keyword>
<evidence type="ECO:0000256" key="2">
    <source>
        <dbReference type="ARBA" id="ARBA00022692"/>
    </source>
</evidence>
<evidence type="ECO:0000256" key="7">
    <source>
        <dbReference type="ARBA" id="ARBA00023157"/>
    </source>
</evidence>
<keyword evidence="5" id="KW-1133">Transmembrane helix</keyword>
<dbReference type="GO" id="GO:0007155">
    <property type="term" value="P:cell adhesion"/>
    <property type="evidence" value="ECO:0007669"/>
    <property type="project" value="UniProtKB-KW"/>
</dbReference>
<sequence>CVPLLFTSLLSSWGQQHCVGRYCVTLSERELTAEAGLCVVIPCSFTTADEFKPQHVVWYKCEAAKHSCRETDIIFHSNKNTDKKAQAAFEGRVSRLEPDVSQKNCSIIINDLKDSDSGSYQLRVTGVRDGKQDGLTFSLNQKPTVMIPTLTEGQQATLTCTAPGLCSGSVPEITWTWRGAGGTESYITGNSTDFKTENLTAFTQRHISTLTFKPSAEQHNTSVTCNINFTGGKSTEKTLTVNVTREDVTTVKEGDVLNLTCSVESFPPSMIVWSKFGSDTNLHSYSGSARLVIENVKPEHSGQYICRPLFYDSDYIFTGHTKIQYGSGCVLQSDGLTCLCISEGFPLPNIKWPLLNHHTEYSVITSVLNHTVNSTISVTVKNHGNSTVECVSNNGNGEERENLLINNNLSNKDGLCFSSKHFPL</sequence>
<dbReference type="PANTHER" id="PTHR12035">
    <property type="entry name" value="SIALIC ACID BINDING IMMUNOGLOBULIN-LIKE LECTIN"/>
    <property type="match status" value="1"/>
</dbReference>
<reference evidence="15" key="1">
    <citation type="submission" date="2012-01" db="EMBL/GenBank/DDBJ databases">
        <title>The Genome Sequence of Oreochromis niloticus (Nile Tilapia).</title>
        <authorList>
            <consortium name="Broad Institute Genome Assembly Team"/>
            <consortium name="Broad Institute Sequencing Platform"/>
            <person name="Di Palma F."/>
            <person name="Johnson J."/>
            <person name="Lander E.S."/>
            <person name="Lindblad-Toh K."/>
        </authorList>
    </citation>
    <scope>NUCLEOTIDE SEQUENCE [LARGE SCALE GENOMIC DNA]</scope>
</reference>
<evidence type="ECO:0000256" key="8">
    <source>
        <dbReference type="ARBA" id="ARBA00038361"/>
    </source>
</evidence>
<evidence type="ECO:0000259" key="13">
    <source>
        <dbReference type="PROSITE" id="PS50835"/>
    </source>
</evidence>
<evidence type="ECO:0000313" key="14">
    <source>
        <dbReference type="Ensembl" id="ENSONIP00000001849.2"/>
    </source>
</evidence>
<dbReference type="InterPro" id="IPR013783">
    <property type="entry name" value="Ig-like_fold"/>
</dbReference>
<dbReference type="InterPro" id="IPR013162">
    <property type="entry name" value="CD80_C2-set"/>
</dbReference>
<comment type="subcellular location">
    <subcellularLocation>
        <location evidence="1">Membrane</location>
        <topology evidence="1">Single-pass type I membrane protein</topology>
    </subcellularLocation>
</comment>
<dbReference type="SMART" id="SM00409">
    <property type="entry name" value="IG"/>
    <property type="match status" value="3"/>
</dbReference>
<keyword evidence="3" id="KW-0430">Lectin</keyword>
<evidence type="ECO:0000256" key="12">
    <source>
        <dbReference type="ARBA" id="ARBA00046458"/>
    </source>
</evidence>
<protein>
    <recommendedName>
        <fullName evidence="9">B-cell receptor CD22</fullName>
    </recommendedName>
    <alternativeName>
        <fullName evidence="10">Sialic acid-binding Ig-like lectin 2</fullName>
    </alternativeName>
</protein>
<name>I3IZ09_ORENI</name>
<dbReference type="PROSITE" id="PS50835">
    <property type="entry name" value="IG_LIKE"/>
    <property type="match status" value="2"/>
</dbReference>
<evidence type="ECO:0000256" key="10">
    <source>
        <dbReference type="ARBA" id="ARBA00041781"/>
    </source>
</evidence>
<dbReference type="InterPro" id="IPR003599">
    <property type="entry name" value="Ig_sub"/>
</dbReference>
<feature type="domain" description="Ig-like" evidence="13">
    <location>
        <begin position="251"/>
        <end position="307"/>
    </location>
</feature>
<feature type="domain" description="Ig-like" evidence="13">
    <location>
        <begin position="143"/>
        <end position="240"/>
    </location>
</feature>
<dbReference type="PANTHER" id="PTHR12035:SF128">
    <property type="entry name" value="BRANCHED CHAIN KETO ACID DEHYDROGENASE E1 SUBUNIT BETA,-LIKE-RELATED"/>
    <property type="match status" value="1"/>
</dbReference>
<accession>I3IZ09</accession>
<evidence type="ECO:0000256" key="6">
    <source>
        <dbReference type="ARBA" id="ARBA00023136"/>
    </source>
</evidence>
<dbReference type="CDD" id="cd00096">
    <property type="entry name" value="Ig"/>
    <property type="match status" value="1"/>
</dbReference>
<reference evidence="14" key="2">
    <citation type="submission" date="2025-08" db="UniProtKB">
        <authorList>
            <consortium name="Ensembl"/>
        </authorList>
    </citation>
    <scope>IDENTIFICATION</scope>
</reference>
<evidence type="ECO:0000313" key="15">
    <source>
        <dbReference type="Proteomes" id="UP000005207"/>
    </source>
</evidence>
<dbReference type="InterPro" id="IPR051036">
    <property type="entry name" value="SIGLEC"/>
</dbReference>
<evidence type="ECO:0000256" key="3">
    <source>
        <dbReference type="ARBA" id="ARBA00022734"/>
    </source>
</evidence>
<dbReference type="OMA" id="NGTEINM"/>
<reference evidence="14" key="3">
    <citation type="submission" date="2025-09" db="UniProtKB">
        <authorList>
            <consortium name="Ensembl"/>
        </authorList>
    </citation>
    <scope>IDENTIFICATION</scope>
</reference>
<dbReference type="SMART" id="SM00408">
    <property type="entry name" value="IGc2"/>
    <property type="match status" value="1"/>
</dbReference>
<keyword evidence="6" id="KW-0472">Membrane</keyword>
<comment type="similarity">
    <text evidence="8">Belongs to the immunoglobulin superfamily. SIGLEC (sialic acid binding Ig-like lectin) family.</text>
</comment>
<dbReference type="GO" id="GO:0030246">
    <property type="term" value="F:carbohydrate binding"/>
    <property type="evidence" value="ECO:0007669"/>
    <property type="project" value="UniProtKB-KW"/>
</dbReference>
<dbReference type="GO" id="GO:0005886">
    <property type="term" value="C:plasma membrane"/>
    <property type="evidence" value="ECO:0007669"/>
    <property type="project" value="TreeGrafter"/>
</dbReference>
<proteinExistence type="inferred from homology"/>
<dbReference type="GeneTree" id="ENSGT01150000286924"/>
<comment type="function">
    <text evidence="11">Most highly expressed siglec (sialic acid-binding immunoglobulin-like lectin) on B-cells that plays a role in various aspects of B-cell biology including differentiation, antigen presentation, and trafficking to bone marrow. Binds to alpha 2,6-linked sialic acid residues of surface molecules such as CD22 itself, CD45 and IgM in a cis configuration. Can also bind to ligands on other cells as an adhesion molecule in a trans configuration. Acts as an inhibitory coreceptor on the surface of B-cells and inhibits B-cell receptor induced signaling, characterized by inhibition of the calcium mobilization and cellular activation. Mechanistically, the immunoreceptor tyrosine-based inhibitory motif domain is phosphorylated by the Src kinase LYN, which in turn leads to the recruitment of the protein tyrosine phosphatase 1/PTPN6, leading to the negative regulation of BCR signaling. If this negative signaling from is of sufficient strength, apoptosis of the B-cell can be induced.</text>
</comment>
<dbReference type="Ensembl" id="ENSONIT00000001848.2">
    <property type="protein sequence ID" value="ENSONIP00000001849.2"/>
    <property type="gene ID" value="ENSONIG00000001472.2"/>
</dbReference>
<evidence type="ECO:0000256" key="4">
    <source>
        <dbReference type="ARBA" id="ARBA00022889"/>
    </source>
</evidence>
<dbReference type="Proteomes" id="UP000005207">
    <property type="component" value="Linkage group LG11"/>
</dbReference>
<comment type="subunit">
    <text evidence="12">Predominantly monomer of isoform CD22-beta. Also found as heterodimer of isoform CD22-beta and a shorter isoform. Interacts with PTPN6/SHP-1, LYN, SYK, PIK3R1/PIK3R2 and PLCG1 upon phosphorylation. Interacts with GRB2, INPP5D and SHC1 upon phosphorylation. May form a complex with INPP5D/SHIP, GRB2 and SHC1.</text>
</comment>
<keyword evidence="2" id="KW-0812">Transmembrane</keyword>
<dbReference type="InParanoid" id="I3IZ09"/>
<dbReference type="InterPro" id="IPR007110">
    <property type="entry name" value="Ig-like_dom"/>
</dbReference>
<dbReference type="Pfam" id="PF08205">
    <property type="entry name" value="C2-set_2"/>
    <property type="match status" value="1"/>
</dbReference>
<dbReference type="AlphaFoldDB" id="I3IZ09"/>
<dbReference type="Pfam" id="PF24518">
    <property type="entry name" value="Ig_CD22"/>
    <property type="match status" value="1"/>
</dbReference>
<organism evidence="14 15">
    <name type="scientific">Oreochromis niloticus</name>
    <name type="common">Nile tilapia</name>
    <name type="synonym">Tilapia nilotica</name>
    <dbReference type="NCBI Taxonomy" id="8128"/>
    <lineage>
        <taxon>Eukaryota</taxon>
        <taxon>Metazoa</taxon>
        <taxon>Chordata</taxon>
        <taxon>Craniata</taxon>
        <taxon>Vertebrata</taxon>
        <taxon>Euteleostomi</taxon>
        <taxon>Actinopterygii</taxon>
        <taxon>Neopterygii</taxon>
        <taxon>Teleostei</taxon>
        <taxon>Neoteleostei</taxon>
        <taxon>Acanthomorphata</taxon>
        <taxon>Ovalentaria</taxon>
        <taxon>Cichlomorphae</taxon>
        <taxon>Cichliformes</taxon>
        <taxon>Cichlidae</taxon>
        <taxon>African cichlids</taxon>
        <taxon>Pseudocrenilabrinae</taxon>
        <taxon>Oreochromini</taxon>
        <taxon>Oreochromis</taxon>
    </lineage>
</organism>
<dbReference type="Gene3D" id="2.60.40.10">
    <property type="entry name" value="Immunoglobulins"/>
    <property type="match status" value="4"/>
</dbReference>
<dbReference type="eggNOG" id="ENOG502S41V">
    <property type="taxonomic scope" value="Eukaryota"/>
</dbReference>
<dbReference type="HOGENOM" id="CLU_495160_0_0_1"/>
<dbReference type="InterPro" id="IPR056386">
    <property type="entry name" value="Ig_CD22"/>
</dbReference>
<evidence type="ECO:0000256" key="5">
    <source>
        <dbReference type="ARBA" id="ARBA00022989"/>
    </source>
</evidence>
<dbReference type="SUPFAM" id="SSF48726">
    <property type="entry name" value="Immunoglobulin"/>
    <property type="match status" value="3"/>
</dbReference>
<evidence type="ECO:0000256" key="11">
    <source>
        <dbReference type="ARBA" id="ARBA00045430"/>
    </source>
</evidence>
<keyword evidence="15" id="KW-1185">Reference proteome</keyword>
<dbReference type="Pfam" id="PF13927">
    <property type="entry name" value="Ig_3"/>
    <property type="match status" value="1"/>
</dbReference>
<dbReference type="InterPro" id="IPR003598">
    <property type="entry name" value="Ig_sub2"/>
</dbReference>
<evidence type="ECO:0000256" key="1">
    <source>
        <dbReference type="ARBA" id="ARBA00004479"/>
    </source>
</evidence>
<keyword evidence="4" id="KW-0130">Cell adhesion</keyword>
<dbReference type="GO" id="GO:0033691">
    <property type="term" value="F:sialic acid binding"/>
    <property type="evidence" value="ECO:0007669"/>
    <property type="project" value="TreeGrafter"/>
</dbReference>